<dbReference type="InterPro" id="IPR013956">
    <property type="entry name" value="E3_ubiquit_lig_Bre1"/>
</dbReference>
<evidence type="ECO:0000256" key="7">
    <source>
        <dbReference type="SAM" id="MobiDB-lite"/>
    </source>
</evidence>
<dbReference type="PANTHER" id="PTHR23163">
    <property type="entry name" value="RING FINGER PROTEIN-RELATED"/>
    <property type="match status" value="1"/>
</dbReference>
<dbReference type="GO" id="GO:0016567">
    <property type="term" value="P:protein ubiquitination"/>
    <property type="evidence" value="ECO:0007669"/>
    <property type="project" value="UniProtKB-UniRule"/>
</dbReference>
<feature type="compositionally biased region" description="Low complexity" evidence="7">
    <location>
        <begin position="1"/>
        <end position="14"/>
    </location>
</feature>
<comment type="similarity">
    <text evidence="6">Belongs to the BRE1 family.</text>
</comment>
<keyword evidence="4 6" id="KW-0862">Zinc</keyword>
<evidence type="ECO:0000259" key="8">
    <source>
        <dbReference type="Pfam" id="PF26095"/>
    </source>
</evidence>
<dbReference type="GO" id="GO:0005634">
    <property type="term" value="C:nucleus"/>
    <property type="evidence" value="ECO:0007669"/>
    <property type="project" value="UniProtKB-SubCell"/>
</dbReference>
<feature type="compositionally biased region" description="Basic and acidic residues" evidence="7">
    <location>
        <begin position="18"/>
        <end position="31"/>
    </location>
</feature>
<dbReference type="GO" id="GO:0006325">
    <property type="term" value="P:chromatin organization"/>
    <property type="evidence" value="ECO:0007669"/>
    <property type="project" value="UniProtKB-KW"/>
</dbReference>
<dbReference type="GeneID" id="36550383"/>
<evidence type="ECO:0000256" key="1">
    <source>
        <dbReference type="ARBA" id="ARBA00004123"/>
    </source>
</evidence>
<keyword evidence="5 6" id="KW-0539">Nucleus</keyword>
<dbReference type="GO" id="GO:0008270">
    <property type="term" value="F:zinc ion binding"/>
    <property type="evidence" value="ECO:0007669"/>
    <property type="project" value="UniProtKB-KW"/>
</dbReference>
<feature type="domain" description="BRE1-like coiled-coil containing" evidence="8">
    <location>
        <begin position="90"/>
        <end position="130"/>
    </location>
</feature>
<dbReference type="GO" id="GO:0061630">
    <property type="term" value="F:ubiquitin protein ligase activity"/>
    <property type="evidence" value="ECO:0007669"/>
    <property type="project" value="UniProtKB-EC"/>
</dbReference>
<dbReference type="EC" id="2.3.2.27" evidence="6"/>
<dbReference type="STRING" id="1392250.A0A2I2G991"/>
<protein>
    <recommendedName>
        <fullName evidence="6">E3 ubiquitin protein ligase</fullName>
        <ecNumber evidence="6">2.3.2.27</ecNumber>
    </recommendedName>
</protein>
<feature type="region of interest" description="Disordered" evidence="7">
    <location>
        <begin position="1"/>
        <end position="58"/>
    </location>
</feature>
<keyword evidence="2 6" id="KW-0479">Metal-binding</keyword>
<keyword evidence="6" id="KW-0175">Coiled coil</keyword>
<comment type="subcellular location">
    <subcellularLocation>
        <location evidence="1 6">Nucleus</location>
    </subcellularLocation>
</comment>
<dbReference type="EMBL" id="MSFO01000004">
    <property type="protein sequence ID" value="PLB49456.1"/>
    <property type="molecule type" value="Genomic_DNA"/>
</dbReference>
<keyword evidence="6" id="KW-0156">Chromatin regulator</keyword>
<dbReference type="RefSeq" id="XP_024704758.1">
    <property type="nucleotide sequence ID" value="XM_024842685.1"/>
</dbReference>
<evidence type="ECO:0000256" key="6">
    <source>
        <dbReference type="RuleBase" id="RU365038"/>
    </source>
</evidence>
<keyword evidence="6" id="KW-0808">Transferase</keyword>
<evidence type="ECO:0000256" key="2">
    <source>
        <dbReference type="ARBA" id="ARBA00022723"/>
    </source>
</evidence>
<keyword evidence="10" id="KW-1185">Reference proteome</keyword>
<evidence type="ECO:0000256" key="5">
    <source>
        <dbReference type="ARBA" id="ARBA00023242"/>
    </source>
</evidence>
<organism evidence="9 10">
    <name type="scientific">Aspergillus steynii IBT 23096</name>
    <dbReference type="NCBI Taxonomy" id="1392250"/>
    <lineage>
        <taxon>Eukaryota</taxon>
        <taxon>Fungi</taxon>
        <taxon>Dikarya</taxon>
        <taxon>Ascomycota</taxon>
        <taxon>Pezizomycotina</taxon>
        <taxon>Eurotiomycetes</taxon>
        <taxon>Eurotiomycetidae</taxon>
        <taxon>Eurotiales</taxon>
        <taxon>Aspergillaceae</taxon>
        <taxon>Aspergillus</taxon>
        <taxon>Aspergillus subgen. Circumdati</taxon>
    </lineage>
</organism>
<name>A0A2I2G991_9EURO</name>
<dbReference type="Pfam" id="PF26095">
    <property type="entry name" value="CC_Bre1"/>
    <property type="match status" value="1"/>
</dbReference>
<comment type="catalytic activity">
    <reaction evidence="6">
        <text>S-ubiquitinyl-[E2 ubiquitin-conjugating enzyme]-L-cysteine + [acceptor protein]-L-lysine = [E2 ubiquitin-conjugating enzyme]-L-cysteine + N(6)-ubiquitinyl-[acceptor protein]-L-lysine.</text>
        <dbReference type="EC" id="2.3.2.27"/>
    </reaction>
</comment>
<comment type="caution">
    <text evidence="9">The sequence shown here is derived from an EMBL/GenBank/DDBJ whole genome shotgun (WGS) entry which is preliminary data.</text>
</comment>
<dbReference type="Proteomes" id="UP000234275">
    <property type="component" value="Unassembled WGS sequence"/>
</dbReference>
<dbReference type="PANTHER" id="PTHR23163:SF0">
    <property type="entry name" value="E3 UBIQUITIN-PROTEIN LIGASE BRE1"/>
    <property type="match status" value="1"/>
</dbReference>
<keyword evidence="3 6" id="KW-0863">Zinc-finger</keyword>
<proteinExistence type="inferred from homology"/>
<dbReference type="GO" id="GO:0033503">
    <property type="term" value="C:HULC complex"/>
    <property type="evidence" value="ECO:0007669"/>
    <property type="project" value="TreeGrafter"/>
</dbReference>
<evidence type="ECO:0000256" key="4">
    <source>
        <dbReference type="ARBA" id="ARBA00022833"/>
    </source>
</evidence>
<dbReference type="VEuPathDB" id="FungiDB:P170DRAFT_184470"/>
<dbReference type="OrthoDB" id="654191at2759"/>
<evidence type="ECO:0000313" key="9">
    <source>
        <dbReference type="EMBL" id="PLB49456.1"/>
    </source>
</evidence>
<sequence>MPAAEASPVASPESGFVKMEDRKRAATHENNESAPPLKKQATSVNGGGKPHPDADMPWKDDLERFQKDAIWRQMQEYKREKVSLETKLSQMSKATTYHNEHLRVIDSWYKQLIDEINILLGTPEENKVSKAPCYSMIPRILRGISRPVQMISAT</sequence>
<dbReference type="AlphaFoldDB" id="A0A2I2G991"/>
<gene>
    <name evidence="9" type="ORF">P170DRAFT_184470</name>
</gene>
<comment type="pathway">
    <text evidence="6">Protein modification; protein ubiquitination.</text>
</comment>
<dbReference type="InterPro" id="IPR058643">
    <property type="entry name" value="BRE1-like_CC"/>
</dbReference>
<keyword evidence="6" id="KW-0833">Ubl conjugation pathway</keyword>
<evidence type="ECO:0000256" key="3">
    <source>
        <dbReference type="ARBA" id="ARBA00022771"/>
    </source>
</evidence>
<evidence type="ECO:0000313" key="10">
    <source>
        <dbReference type="Proteomes" id="UP000234275"/>
    </source>
</evidence>
<accession>A0A2I2G991</accession>
<reference evidence="9 10" key="1">
    <citation type="submission" date="2016-12" db="EMBL/GenBank/DDBJ databases">
        <title>The genomes of Aspergillus section Nigri reveals drivers in fungal speciation.</title>
        <authorList>
            <consortium name="DOE Joint Genome Institute"/>
            <person name="Vesth T.C."/>
            <person name="Nybo J."/>
            <person name="Theobald S."/>
            <person name="Brandl J."/>
            <person name="Frisvad J.C."/>
            <person name="Nielsen K.F."/>
            <person name="Lyhne E.K."/>
            <person name="Kogle M.E."/>
            <person name="Kuo A."/>
            <person name="Riley R."/>
            <person name="Clum A."/>
            <person name="Nolan M."/>
            <person name="Lipzen A."/>
            <person name="Salamov A."/>
            <person name="Henrissat B."/>
            <person name="Wiebenga A."/>
            <person name="De Vries R.P."/>
            <person name="Grigoriev I.V."/>
            <person name="Mortensen U.H."/>
            <person name="Andersen M.R."/>
            <person name="Baker S.E."/>
        </authorList>
    </citation>
    <scope>NUCLEOTIDE SEQUENCE [LARGE SCALE GENOMIC DNA]</scope>
    <source>
        <strain evidence="9 10">IBT 23096</strain>
    </source>
</reference>